<evidence type="ECO:0000256" key="1">
    <source>
        <dbReference type="SAM" id="Phobius"/>
    </source>
</evidence>
<feature type="transmembrane region" description="Helical" evidence="1">
    <location>
        <begin position="45"/>
        <end position="69"/>
    </location>
</feature>
<comment type="caution">
    <text evidence="2">The sequence shown here is derived from an EMBL/GenBank/DDBJ whole genome shotgun (WGS) entry which is preliminary data.</text>
</comment>
<dbReference type="RefSeq" id="WP_190956810.1">
    <property type="nucleotide sequence ID" value="NZ_JACJTU010000019.1"/>
</dbReference>
<dbReference type="SUPFAM" id="SSF54523">
    <property type="entry name" value="Pili subunits"/>
    <property type="match status" value="1"/>
</dbReference>
<protein>
    <submittedName>
        <fullName evidence="2">Type II secretion system protein</fullName>
    </submittedName>
</protein>
<proteinExistence type="predicted"/>
<gene>
    <name evidence="2" type="ORF">H6H03_20075</name>
</gene>
<evidence type="ECO:0000313" key="2">
    <source>
        <dbReference type="EMBL" id="MBD2736161.1"/>
    </source>
</evidence>
<dbReference type="InterPro" id="IPR012902">
    <property type="entry name" value="N_methyl_site"/>
</dbReference>
<dbReference type="PROSITE" id="PS00409">
    <property type="entry name" value="PROKAR_NTER_METHYL"/>
    <property type="match status" value="1"/>
</dbReference>
<keyword evidence="1" id="KW-0472">Membrane</keyword>
<keyword evidence="3" id="KW-1185">Reference proteome</keyword>
<evidence type="ECO:0000313" key="3">
    <source>
        <dbReference type="Proteomes" id="UP000637383"/>
    </source>
</evidence>
<dbReference type="NCBIfam" id="TIGR02532">
    <property type="entry name" value="IV_pilin_GFxxxE"/>
    <property type="match status" value="1"/>
</dbReference>
<accession>A0ABR8K9I1</accession>
<sequence length="242" mass="26278">MGNITTLKLLDYFHLHSSKTKLKQQYLANRDYSDRYNQQDAGFTLIELIVVVLLAGILAAIAAPGWVAFVNRQQLNKANDAVLATLQNAQREAQKKKLSYSVSFQKNSTTQNFEVAIYPTKKSDGSNLAFAEISTWKPLGADVGVSSDKFLIRTNLSSENTAGSSVSDTLSTSAKMTFDYMGTLTNANFGTVTPPATEPPGIKIVVAIPDRQNPSSASSVKRCIIVKTLLGSMVTKKDSDCN</sequence>
<organism evidence="2 3">
    <name type="scientific">Nostoc paludosum FACHB-159</name>
    <dbReference type="NCBI Taxonomy" id="2692908"/>
    <lineage>
        <taxon>Bacteria</taxon>
        <taxon>Bacillati</taxon>
        <taxon>Cyanobacteriota</taxon>
        <taxon>Cyanophyceae</taxon>
        <taxon>Nostocales</taxon>
        <taxon>Nostocaceae</taxon>
        <taxon>Nostoc</taxon>
    </lineage>
</organism>
<dbReference type="EMBL" id="JACJTU010000019">
    <property type="protein sequence ID" value="MBD2736161.1"/>
    <property type="molecule type" value="Genomic_DNA"/>
</dbReference>
<dbReference type="InterPro" id="IPR045584">
    <property type="entry name" value="Pilin-like"/>
</dbReference>
<dbReference type="Pfam" id="PF07963">
    <property type="entry name" value="N_methyl"/>
    <property type="match status" value="1"/>
</dbReference>
<keyword evidence="1" id="KW-1133">Transmembrane helix</keyword>
<dbReference type="Gene3D" id="3.30.700.10">
    <property type="entry name" value="Glycoprotein, Type 4 Pilin"/>
    <property type="match status" value="1"/>
</dbReference>
<dbReference type="Proteomes" id="UP000637383">
    <property type="component" value="Unassembled WGS sequence"/>
</dbReference>
<reference evidence="2 3" key="1">
    <citation type="journal article" date="2020" name="ISME J.">
        <title>Comparative genomics reveals insights into cyanobacterial evolution and habitat adaptation.</title>
        <authorList>
            <person name="Chen M.Y."/>
            <person name="Teng W.K."/>
            <person name="Zhao L."/>
            <person name="Hu C.X."/>
            <person name="Zhou Y.K."/>
            <person name="Han B.P."/>
            <person name="Song L.R."/>
            <person name="Shu W.S."/>
        </authorList>
    </citation>
    <scope>NUCLEOTIDE SEQUENCE [LARGE SCALE GENOMIC DNA]</scope>
    <source>
        <strain evidence="2 3">FACHB-159</strain>
    </source>
</reference>
<keyword evidence="1" id="KW-0812">Transmembrane</keyword>
<name>A0ABR8K9I1_9NOSO</name>